<reference evidence="2 3" key="1">
    <citation type="submission" date="2019-09" db="EMBL/GenBank/DDBJ databases">
        <title>Pararcticibacter amylolyticus gen. nov., sp. nov., isolated from a rottenly hemp rope, and reclassification of Pedobacter tournemirensis as Pararcticibacter tournemirensis comb. nov.</title>
        <authorList>
            <person name="Cai Y."/>
        </authorList>
    </citation>
    <scope>NUCLEOTIDE SEQUENCE [LARGE SCALE GENOMIC DNA]</scope>
    <source>
        <strain evidence="2 3">TF5-37.2-LB10</strain>
    </source>
</reference>
<proteinExistence type="predicted"/>
<comment type="caution">
    <text evidence="2">The sequence shown here is derived from an EMBL/GenBank/DDBJ whole genome shotgun (WGS) entry which is preliminary data.</text>
</comment>
<feature type="transmembrane region" description="Helical" evidence="1">
    <location>
        <begin position="281"/>
        <end position="298"/>
    </location>
</feature>
<organism evidence="2 3">
    <name type="scientific">Arcticibacter tournemirensis</name>
    <dbReference type="NCBI Taxonomy" id="699437"/>
    <lineage>
        <taxon>Bacteria</taxon>
        <taxon>Pseudomonadati</taxon>
        <taxon>Bacteroidota</taxon>
        <taxon>Sphingobacteriia</taxon>
        <taxon>Sphingobacteriales</taxon>
        <taxon>Sphingobacteriaceae</taxon>
        <taxon>Arcticibacter</taxon>
    </lineage>
</organism>
<feature type="transmembrane region" description="Helical" evidence="1">
    <location>
        <begin position="331"/>
        <end position="348"/>
    </location>
</feature>
<keyword evidence="1" id="KW-1133">Transmembrane helix</keyword>
<feature type="transmembrane region" description="Helical" evidence="1">
    <location>
        <begin position="360"/>
        <end position="377"/>
    </location>
</feature>
<feature type="transmembrane region" description="Helical" evidence="1">
    <location>
        <begin position="304"/>
        <end position="324"/>
    </location>
</feature>
<dbReference type="Proteomes" id="UP000322918">
    <property type="component" value="Unassembled WGS sequence"/>
</dbReference>
<keyword evidence="3" id="KW-1185">Reference proteome</keyword>
<evidence type="ECO:0000313" key="3">
    <source>
        <dbReference type="Proteomes" id="UP000322918"/>
    </source>
</evidence>
<gene>
    <name evidence="2" type="ORF">F1649_11085</name>
</gene>
<evidence type="ECO:0000313" key="2">
    <source>
        <dbReference type="EMBL" id="KAA8482787.1"/>
    </source>
</evidence>
<dbReference type="AlphaFoldDB" id="A0A5M9HD25"/>
<dbReference type="OrthoDB" id="911374at2"/>
<accession>A0A5M9HD25</accession>
<keyword evidence="1" id="KW-0472">Membrane</keyword>
<feature type="transmembrane region" description="Helical" evidence="1">
    <location>
        <begin position="105"/>
        <end position="126"/>
    </location>
</feature>
<name>A0A5M9HD25_9SPHI</name>
<feature type="transmembrane region" description="Helical" evidence="1">
    <location>
        <begin position="133"/>
        <end position="152"/>
    </location>
</feature>
<keyword evidence="1" id="KW-0812">Transmembrane</keyword>
<feature type="transmembrane region" description="Helical" evidence="1">
    <location>
        <begin position="158"/>
        <end position="175"/>
    </location>
</feature>
<feature type="transmembrane region" description="Helical" evidence="1">
    <location>
        <begin position="187"/>
        <end position="218"/>
    </location>
</feature>
<keyword evidence="2" id="KW-0808">Transferase</keyword>
<sequence length="522" mass="59828">MTISKEKWPNGVIMKISFIISALAFLIMIAIRLKLTFSISTDLAGVEQNVIYSIQTFLDTGKLYTDPGHLPFSITQYTPIYHYVCAFTAKAFHVDPLSDIQQLYLIGRTWNIVFNVLSAVSVYLIARRFGLHWPLAAILGFLAFISVFRQGFSVRPDSLYDCFSLWSVYLLIVFLDERKPARSKLEYLFISLVLSVCAIFTKQSGIQLPVIFLTFFLFVREWKAFASASAIYLMVFSAFLLFFVMLYKDAFLKNVIGGLDNGISIHWFQSRVWGNGFKIKVILPAAAALYIVVAKLLVFKGDTIERFLCFCISGMFVFSAITILKDGSNIQYFYVPVCLTFVLIAHYTNSHIKHWRLYRLALPGLSFLLMMLLAVNVRHHFQWLRDIEYVKKARIGEKERAARAVAEYFYKDLGIGANDYIFADLAIESADLKINGRRGINNLLFRNCVVPQLEMFDAIKKAKVLGFENFDKCLKEGQIKYIISSNPPNSFQLTENLILLRDRNYLLLKRIGGYSIYKYRGS</sequence>
<feature type="transmembrane region" description="Helical" evidence="1">
    <location>
        <begin position="224"/>
        <end position="247"/>
    </location>
</feature>
<protein>
    <submittedName>
        <fullName evidence="2">Glycosyltransferase family 39 protein</fullName>
    </submittedName>
</protein>
<dbReference type="GO" id="GO:0016740">
    <property type="term" value="F:transferase activity"/>
    <property type="evidence" value="ECO:0007669"/>
    <property type="project" value="UniProtKB-KW"/>
</dbReference>
<feature type="transmembrane region" description="Helical" evidence="1">
    <location>
        <begin position="12"/>
        <end position="33"/>
    </location>
</feature>
<dbReference type="RefSeq" id="WP_141815326.1">
    <property type="nucleotide sequence ID" value="NZ_VFPL01000001.1"/>
</dbReference>
<evidence type="ECO:0000256" key="1">
    <source>
        <dbReference type="SAM" id="Phobius"/>
    </source>
</evidence>
<dbReference type="EMBL" id="VWNE01000015">
    <property type="protein sequence ID" value="KAA8482787.1"/>
    <property type="molecule type" value="Genomic_DNA"/>
</dbReference>